<evidence type="ECO:0008006" key="5">
    <source>
        <dbReference type="Google" id="ProtNLM"/>
    </source>
</evidence>
<name>A0A9P1N4J0_9PELO</name>
<feature type="coiled-coil region" evidence="1">
    <location>
        <begin position="85"/>
        <end position="126"/>
    </location>
</feature>
<feature type="compositionally biased region" description="Basic and acidic residues" evidence="2">
    <location>
        <begin position="417"/>
        <end position="431"/>
    </location>
</feature>
<evidence type="ECO:0000313" key="4">
    <source>
        <dbReference type="Proteomes" id="UP001152747"/>
    </source>
</evidence>
<organism evidence="3 4">
    <name type="scientific">Caenorhabditis angaria</name>
    <dbReference type="NCBI Taxonomy" id="860376"/>
    <lineage>
        <taxon>Eukaryota</taxon>
        <taxon>Metazoa</taxon>
        <taxon>Ecdysozoa</taxon>
        <taxon>Nematoda</taxon>
        <taxon>Chromadorea</taxon>
        <taxon>Rhabditida</taxon>
        <taxon>Rhabditina</taxon>
        <taxon>Rhabditomorpha</taxon>
        <taxon>Rhabditoidea</taxon>
        <taxon>Rhabditidae</taxon>
        <taxon>Peloderinae</taxon>
        <taxon>Caenorhabditis</taxon>
    </lineage>
</organism>
<keyword evidence="1" id="KW-0175">Coiled coil</keyword>
<feature type="compositionally biased region" description="Polar residues" evidence="2">
    <location>
        <begin position="321"/>
        <end position="330"/>
    </location>
</feature>
<dbReference type="PANTHER" id="PTHR21532">
    <property type="entry name" value="PHOSPHODIESTERASE HL"/>
    <property type="match status" value="1"/>
</dbReference>
<dbReference type="Proteomes" id="UP001152747">
    <property type="component" value="Unassembled WGS sequence"/>
</dbReference>
<evidence type="ECO:0000313" key="3">
    <source>
        <dbReference type="EMBL" id="CAI5451015.1"/>
    </source>
</evidence>
<feature type="compositionally biased region" description="Low complexity" evidence="2">
    <location>
        <begin position="181"/>
        <end position="192"/>
    </location>
</feature>
<gene>
    <name evidence="3" type="ORF">CAMP_LOCUS13652</name>
</gene>
<keyword evidence="4" id="KW-1185">Reference proteome</keyword>
<feature type="compositionally biased region" description="Basic and acidic residues" evidence="2">
    <location>
        <begin position="458"/>
        <end position="495"/>
    </location>
</feature>
<proteinExistence type="predicted"/>
<comment type="caution">
    <text evidence="3">The sequence shown here is derived from an EMBL/GenBank/DDBJ whole genome shotgun (WGS) entry which is preliminary data.</text>
</comment>
<dbReference type="PANTHER" id="PTHR21532:SF0">
    <property type="entry name" value="CILIA- AND FLAGELLA-ASSOCIATED PROTEIN 36"/>
    <property type="match status" value="1"/>
</dbReference>
<feature type="compositionally biased region" description="Basic residues" evidence="2">
    <location>
        <begin position="361"/>
        <end position="371"/>
    </location>
</feature>
<feature type="region of interest" description="Disordered" evidence="2">
    <location>
        <begin position="140"/>
        <end position="517"/>
    </location>
</feature>
<protein>
    <recommendedName>
        <fullName evidence="5">Coiled-coil domain-containing protein 104</fullName>
    </recommendedName>
</protein>
<dbReference type="OrthoDB" id="272687at2759"/>
<evidence type="ECO:0000256" key="2">
    <source>
        <dbReference type="SAM" id="MobiDB-lite"/>
    </source>
</evidence>
<feature type="compositionally biased region" description="Polar residues" evidence="2">
    <location>
        <begin position="221"/>
        <end position="230"/>
    </location>
</feature>
<evidence type="ECO:0000256" key="1">
    <source>
        <dbReference type="SAM" id="Coils"/>
    </source>
</evidence>
<sequence length="598" mass="68323">MEPLAAAQDFNVFVPMMMRKNIELQLQALQMIEFMCGLIPAVLQIEDGETLRNRKELSPEDTERYVLISVLRQSRDEFEAMQKGREEMEFLAKEGEQQRMRLEDEIRKEERLLQIALANQKSAKEETPLSIAAIMFSRMTDNSTNTEEQGTSESSSRGRSINRDYQNIGTDARPISRKQRTNSSSNTENQQNLGKRDDSAEPRKISGDQNIEDLKIEKSEISTNTSNVSNDFEDSKEDKNFQTSETSKREIGTDARPISGKHGIRSTSRPGTAKRRDSKGTATEVTQNRPTTGKRKNSQGTLTDSTIETNNYEDDLESINIKKQQNSGISENEKRPETSKKSNQIENKTIEMEETEENTKKRPVTGKRRGSKNIQTDKNSEKIRSSKETGTGTDYENMEENKNDKSTSRPSTVRRNSSKDKVESEEKETATKTRPATGKQKSSSDSGSTKDIGTETAGKQKEDRPRTKSKTRELPPKGPVKEPRYANEKEQKRYVETPGMEHGPRRKNLNDVNSHLVDRDRLNSSDVRARAEYLREQRDRLLQLKRDERIKQMNELTKDSLDRPKTAKAARGMMDKKEADDIRREINQKIKTDILTLQ</sequence>
<dbReference type="GO" id="GO:0097546">
    <property type="term" value="C:ciliary base"/>
    <property type="evidence" value="ECO:0007669"/>
    <property type="project" value="TreeGrafter"/>
</dbReference>
<feature type="compositionally biased region" description="Polar residues" evidence="2">
    <location>
        <begin position="140"/>
        <end position="169"/>
    </location>
</feature>
<feature type="compositionally biased region" description="Basic and acidic residues" evidence="2">
    <location>
        <begin position="236"/>
        <end position="253"/>
    </location>
</feature>
<feature type="compositionally biased region" description="Basic and acidic residues" evidence="2">
    <location>
        <begin position="194"/>
        <end position="220"/>
    </location>
</feature>
<dbReference type="EMBL" id="CANHGI010000005">
    <property type="protein sequence ID" value="CAI5451015.1"/>
    <property type="molecule type" value="Genomic_DNA"/>
</dbReference>
<dbReference type="AlphaFoldDB" id="A0A9P1N4J0"/>
<dbReference type="InterPro" id="IPR042541">
    <property type="entry name" value="BART_sf"/>
</dbReference>
<feature type="compositionally biased region" description="Basic and acidic residues" evidence="2">
    <location>
        <begin position="331"/>
        <end position="340"/>
    </location>
</feature>
<feature type="compositionally biased region" description="Polar residues" evidence="2">
    <location>
        <begin position="439"/>
        <end position="451"/>
    </location>
</feature>
<dbReference type="InterPro" id="IPR038888">
    <property type="entry name" value="CFAP36"/>
</dbReference>
<feature type="compositionally biased region" description="Basic and acidic residues" evidence="2">
    <location>
        <begin position="378"/>
        <end position="387"/>
    </location>
</feature>
<reference evidence="3" key="1">
    <citation type="submission" date="2022-11" db="EMBL/GenBank/DDBJ databases">
        <authorList>
            <person name="Kikuchi T."/>
        </authorList>
    </citation>
    <scope>NUCLEOTIDE SEQUENCE</scope>
    <source>
        <strain evidence="3">PS1010</strain>
    </source>
</reference>
<accession>A0A9P1N4J0</accession>
<dbReference type="Gene3D" id="1.20.1520.10">
    <property type="entry name" value="ADP-ribosylation factor-like 2-binding protein, domain"/>
    <property type="match status" value="1"/>
</dbReference>
<dbReference type="GO" id="GO:0005930">
    <property type="term" value="C:axoneme"/>
    <property type="evidence" value="ECO:0007669"/>
    <property type="project" value="TreeGrafter"/>
</dbReference>
<feature type="compositionally biased region" description="Polar residues" evidence="2">
    <location>
        <begin position="280"/>
        <end position="291"/>
    </location>
</feature>
<feature type="compositionally biased region" description="Polar residues" evidence="2">
    <location>
        <begin position="298"/>
        <end position="310"/>
    </location>
</feature>